<keyword evidence="4 6" id="KW-1133">Transmembrane helix</keyword>
<comment type="subcellular location">
    <subcellularLocation>
        <location evidence="1">Cell membrane</location>
        <topology evidence="1">Multi-pass membrane protein</topology>
    </subcellularLocation>
</comment>
<dbReference type="Pfam" id="PF13520">
    <property type="entry name" value="AA_permease_2"/>
    <property type="match status" value="1"/>
</dbReference>
<feature type="transmembrane region" description="Helical" evidence="6">
    <location>
        <begin position="347"/>
        <end position="367"/>
    </location>
</feature>
<organism evidence="7 8">
    <name type="scientific">Balnearium lithotrophicum</name>
    <dbReference type="NCBI Taxonomy" id="223788"/>
    <lineage>
        <taxon>Bacteria</taxon>
        <taxon>Pseudomonadati</taxon>
        <taxon>Aquificota</taxon>
        <taxon>Aquificia</taxon>
        <taxon>Desulfurobacteriales</taxon>
        <taxon>Desulfurobacteriaceae</taxon>
        <taxon>Balnearium</taxon>
    </lineage>
</organism>
<dbReference type="GO" id="GO:0022857">
    <property type="term" value="F:transmembrane transporter activity"/>
    <property type="evidence" value="ECO:0007669"/>
    <property type="project" value="InterPro"/>
</dbReference>
<reference evidence="7 8" key="1">
    <citation type="submission" date="2017-05" db="EMBL/GenBank/DDBJ databases">
        <authorList>
            <person name="Varghese N."/>
            <person name="Submissions S."/>
        </authorList>
    </citation>
    <scope>NUCLEOTIDE SEQUENCE [LARGE SCALE GENOMIC DNA]</scope>
    <source>
        <strain evidence="7 8">DSM 16304</strain>
    </source>
</reference>
<evidence type="ECO:0000256" key="1">
    <source>
        <dbReference type="ARBA" id="ARBA00004651"/>
    </source>
</evidence>
<feature type="transmembrane region" description="Helical" evidence="6">
    <location>
        <begin position="406"/>
        <end position="424"/>
    </location>
</feature>
<sequence length="435" mass="47101">MGILKTSKEKLGLRELLALGIGGMIGGGIFSVLGISVSFAGNGAPFSFLIDLLIALAAGYHYVKLALTFRDDGASYTYLRRAFPEKPWISGLEGWTVIIGYIGTLSLYSFTFGAYGADLLGFPDSNFLRVFLSVFVLLFFYYINVRGVVTSGITEDIIVYGKILILSLFAAIGLSQIEWSRFYPPFNKGVPSVFLGAAVIFVAYEGFQLITNAVLETENPDKNIPRGIYGSIVITGTIYFLLSLIAVGVLTYDQIVSAKEYALAVVAQPILGDWGRLLIGFAALLATSSAINSTLFGASRMAAEMAEEGMMPGFLAKRNKKFIPVNSLALLTVSALLFTSLSGLTVIAEFSSVTFLLVSIGVSIANIKLRDLTKANVKTALTGLVLMVVTTLTILVYLALENRKELLSILLIYLITAVLFFVYYRTKKSGVLRSP</sequence>
<feature type="transmembrane region" description="Helical" evidence="6">
    <location>
        <begin position="189"/>
        <end position="207"/>
    </location>
</feature>
<feature type="transmembrane region" description="Helical" evidence="6">
    <location>
        <begin position="88"/>
        <end position="115"/>
    </location>
</feature>
<dbReference type="PANTHER" id="PTHR42770:SF11">
    <property type="entry name" value="INNER MEMBRANE TRANSPORT PROTEIN YBAT"/>
    <property type="match status" value="1"/>
</dbReference>
<feature type="transmembrane region" description="Helical" evidence="6">
    <location>
        <begin position="46"/>
        <end position="67"/>
    </location>
</feature>
<dbReference type="EMBL" id="FXTM01000010">
    <property type="protein sequence ID" value="SMO55745.1"/>
    <property type="molecule type" value="Genomic_DNA"/>
</dbReference>
<dbReference type="PANTHER" id="PTHR42770">
    <property type="entry name" value="AMINO ACID TRANSPORTER-RELATED"/>
    <property type="match status" value="1"/>
</dbReference>
<evidence type="ECO:0000256" key="2">
    <source>
        <dbReference type="ARBA" id="ARBA00022475"/>
    </source>
</evidence>
<evidence type="ECO:0000313" key="7">
    <source>
        <dbReference type="EMBL" id="SMO55745.1"/>
    </source>
</evidence>
<feature type="transmembrane region" description="Helical" evidence="6">
    <location>
        <begin position="379"/>
        <end position="400"/>
    </location>
</feature>
<dbReference type="PIRSF" id="PIRSF006060">
    <property type="entry name" value="AA_transporter"/>
    <property type="match status" value="1"/>
</dbReference>
<dbReference type="InterPro" id="IPR050367">
    <property type="entry name" value="APC_superfamily"/>
</dbReference>
<evidence type="ECO:0000256" key="4">
    <source>
        <dbReference type="ARBA" id="ARBA00022989"/>
    </source>
</evidence>
<evidence type="ECO:0000256" key="5">
    <source>
        <dbReference type="ARBA" id="ARBA00023136"/>
    </source>
</evidence>
<keyword evidence="3 6" id="KW-0812">Transmembrane</keyword>
<feature type="transmembrane region" description="Helical" evidence="6">
    <location>
        <begin position="228"/>
        <end position="252"/>
    </location>
</feature>
<proteinExistence type="predicted"/>
<dbReference type="AlphaFoldDB" id="A0A521C8Q3"/>
<feature type="transmembrane region" description="Helical" evidence="6">
    <location>
        <begin position="322"/>
        <end position="341"/>
    </location>
</feature>
<dbReference type="GO" id="GO:0005886">
    <property type="term" value="C:plasma membrane"/>
    <property type="evidence" value="ECO:0007669"/>
    <property type="project" value="UniProtKB-SubCell"/>
</dbReference>
<dbReference type="Gene3D" id="1.20.1740.10">
    <property type="entry name" value="Amino acid/polyamine transporter I"/>
    <property type="match status" value="1"/>
</dbReference>
<evidence type="ECO:0000256" key="6">
    <source>
        <dbReference type="SAM" id="Phobius"/>
    </source>
</evidence>
<gene>
    <name evidence="7" type="ORF">SAMN06269117_11059</name>
</gene>
<dbReference type="RefSeq" id="WP_142935301.1">
    <property type="nucleotide sequence ID" value="NZ_FXTM01000010.1"/>
</dbReference>
<protein>
    <submittedName>
        <fullName evidence="7">Amino acid transporter</fullName>
    </submittedName>
</protein>
<feature type="transmembrane region" description="Helical" evidence="6">
    <location>
        <begin position="16"/>
        <end position="40"/>
    </location>
</feature>
<keyword evidence="8" id="KW-1185">Reference proteome</keyword>
<evidence type="ECO:0000256" key="3">
    <source>
        <dbReference type="ARBA" id="ARBA00022692"/>
    </source>
</evidence>
<dbReference type="OrthoDB" id="9804700at2"/>
<name>A0A521C8Q3_9BACT</name>
<keyword evidence="2" id="KW-1003">Cell membrane</keyword>
<feature type="transmembrane region" description="Helical" evidence="6">
    <location>
        <begin position="127"/>
        <end position="145"/>
    </location>
</feature>
<dbReference type="Proteomes" id="UP000317315">
    <property type="component" value="Unassembled WGS sequence"/>
</dbReference>
<dbReference type="InterPro" id="IPR002293">
    <property type="entry name" value="AA/rel_permease1"/>
</dbReference>
<feature type="transmembrane region" description="Helical" evidence="6">
    <location>
        <begin position="277"/>
        <end position="301"/>
    </location>
</feature>
<keyword evidence="5 6" id="KW-0472">Membrane</keyword>
<feature type="transmembrane region" description="Helical" evidence="6">
    <location>
        <begin position="157"/>
        <end position="177"/>
    </location>
</feature>
<evidence type="ECO:0000313" key="8">
    <source>
        <dbReference type="Proteomes" id="UP000317315"/>
    </source>
</evidence>
<accession>A0A521C8Q3</accession>